<dbReference type="AlphaFoldDB" id="A0A8S1IRT7"/>
<dbReference type="SUPFAM" id="SSF47226">
    <property type="entry name" value="Histidine-containing phosphotransfer domain, HPT domain"/>
    <property type="match status" value="1"/>
</dbReference>
<evidence type="ECO:0000259" key="4">
    <source>
        <dbReference type="PROSITE" id="PS50894"/>
    </source>
</evidence>
<dbReference type="InterPro" id="IPR036641">
    <property type="entry name" value="HPT_dom_sf"/>
</dbReference>
<dbReference type="PANTHER" id="PTHR28242">
    <property type="entry name" value="PHOSPHORELAY INTERMEDIATE PROTEIN YPD1"/>
    <property type="match status" value="1"/>
</dbReference>
<gene>
    <name evidence="5" type="ORF">OSTQU699_LOCUS2893</name>
</gene>
<reference evidence="5" key="1">
    <citation type="submission" date="2020-12" db="EMBL/GenBank/DDBJ databases">
        <authorList>
            <person name="Iha C."/>
        </authorList>
    </citation>
    <scope>NUCLEOTIDE SEQUENCE</scope>
</reference>
<dbReference type="GO" id="GO:0000160">
    <property type="term" value="P:phosphorelay signal transduction system"/>
    <property type="evidence" value="ECO:0007669"/>
    <property type="project" value="UniProtKB-UniRule"/>
</dbReference>
<dbReference type="GO" id="GO:0009736">
    <property type="term" value="P:cytokinin-activated signaling pathway"/>
    <property type="evidence" value="ECO:0007669"/>
    <property type="project" value="UniProtKB-KW"/>
</dbReference>
<comment type="domain">
    <text evidence="3">Histidine-containing phosphotransfer domain (HPt) contains an active histidine that mediates the phosphotransfer.</text>
</comment>
<dbReference type="Pfam" id="PF01627">
    <property type="entry name" value="Hpt"/>
    <property type="match status" value="1"/>
</dbReference>
<dbReference type="PANTHER" id="PTHR28242:SF52">
    <property type="entry name" value="PHOSPHORELAY INTERMEDIATE PROTEIN YPD1"/>
    <property type="match status" value="1"/>
</dbReference>
<accession>A0A8S1IRT7</accession>
<name>A0A8S1IRT7_9CHLO</name>
<proteinExistence type="predicted"/>
<comment type="function">
    <text evidence="3">Functions as a two-component phosphorelay mediators between cytokinin sensor histidine kinases and response regulators (B-type ARRs). Plays an important role in propagating cytokinin signal transduction.</text>
</comment>
<dbReference type="GO" id="GO:0005634">
    <property type="term" value="C:nucleus"/>
    <property type="evidence" value="ECO:0007669"/>
    <property type="project" value="UniProtKB-SubCell"/>
</dbReference>
<dbReference type="EMBL" id="CAJHUC010000671">
    <property type="protein sequence ID" value="CAD7697532.1"/>
    <property type="molecule type" value="Genomic_DNA"/>
</dbReference>
<comment type="subcellular location">
    <subcellularLocation>
        <location evidence="3">Cytoplasm</location>
        <location evidence="3">Cytosol</location>
    </subcellularLocation>
    <subcellularLocation>
        <location evidence="3">Nucleus</location>
    </subcellularLocation>
</comment>
<sequence>MDAAGAGEVGKQIEQLVFRLEEQGCLDAQFQRILQLPDESNPNFVSEVVELFLANTEKHLTQIRAHLVKDQPDFEAVSNLLILMKGSNDTFGARALTGLCVRFQEACAKGLVADCKALLEGQERELGTLKKEMGTFLELYRKKTALLGRGPG</sequence>
<dbReference type="InterPro" id="IPR008207">
    <property type="entry name" value="Sig_transdc_His_kin_Hpt_dom"/>
</dbReference>
<evidence type="ECO:0000256" key="3">
    <source>
        <dbReference type="RuleBase" id="RU369004"/>
    </source>
</evidence>
<feature type="domain" description="HPt" evidence="4">
    <location>
        <begin position="41"/>
        <end position="136"/>
    </location>
</feature>
<dbReference type="GO" id="GO:0009927">
    <property type="term" value="F:histidine phosphotransfer kinase activity"/>
    <property type="evidence" value="ECO:0007669"/>
    <property type="project" value="UniProtKB-UniRule"/>
</dbReference>
<comment type="caution">
    <text evidence="5">The sequence shown here is derived from an EMBL/GenBank/DDBJ whole genome shotgun (WGS) entry which is preliminary data.</text>
</comment>
<evidence type="ECO:0000256" key="1">
    <source>
        <dbReference type="ARBA" id="ARBA00022864"/>
    </source>
</evidence>
<keyword evidence="6" id="KW-1185">Reference proteome</keyword>
<keyword evidence="3" id="KW-0902">Two-component regulatory system</keyword>
<organism evidence="5 6">
    <name type="scientific">Ostreobium quekettii</name>
    <dbReference type="NCBI Taxonomy" id="121088"/>
    <lineage>
        <taxon>Eukaryota</taxon>
        <taxon>Viridiplantae</taxon>
        <taxon>Chlorophyta</taxon>
        <taxon>core chlorophytes</taxon>
        <taxon>Ulvophyceae</taxon>
        <taxon>TCBD clade</taxon>
        <taxon>Bryopsidales</taxon>
        <taxon>Ostreobineae</taxon>
        <taxon>Ostreobiaceae</taxon>
        <taxon>Ostreobium</taxon>
    </lineage>
</organism>
<dbReference type="OrthoDB" id="1673781at2759"/>
<dbReference type="InterPro" id="IPR045871">
    <property type="entry name" value="AHP1-5/YPD1"/>
</dbReference>
<comment type="caution">
    <text evidence="2">Lacks conserved residue(s) required for the propagation of feature annotation.</text>
</comment>
<keyword evidence="1 3" id="KW-0932">Cytokinin signaling pathway</keyword>
<dbReference type="GO" id="GO:0005829">
    <property type="term" value="C:cytosol"/>
    <property type="evidence" value="ECO:0007669"/>
    <property type="project" value="UniProtKB-SubCell"/>
</dbReference>
<dbReference type="GO" id="GO:0043424">
    <property type="term" value="F:protein histidine kinase binding"/>
    <property type="evidence" value="ECO:0007669"/>
    <property type="project" value="UniProtKB-UniRule"/>
</dbReference>
<protein>
    <recommendedName>
        <fullName evidence="3">Histidine-containing phosphotransfer protein</fullName>
    </recommendedName>
</protein>
<dbReference type="PROSITE" id="PS50894">
    <property type="entry name" value="HPT"/>
    <property type="match status" value="1"/>
</dbReference>
<evidence type="ECO:0000313" key="5">
    <source>
        <dbReference type="EMBL" id="CAD7697532.1"/>
    </source>
</evidence>
<dbReference type="Proteomes" id="UP000708148">
    <property type="component" value="Unassembled WGS sequence"/>
</dbReference>
<dbReference type="Gene3D" id="1.20.120.160">
    <property type="entry name" value="HPT domain"/>
    <property type="match status" value="1"/>
</dbReference>
<evidence type="ECO:0000313" key="6">
    <source>
        <dbReference type="Proteomes" id="UP000708148"/>
    </source>
</evidence>
<evidence type="ECO:0000256" key="2">
    <source>
        <dbReference type="PROSITE-ProRule" id="PRU00110"/>
    </source>
</evidence>